<comment type="subcellular location">
    <subcellularLocation>
        <location evidence="5">Cytoplasm</location>
    </subcellularLocation>
</comment>
<comment type="caution">
    <text evidence="11">The sequence shown here is derived from an EMBL/GenBank/DDBJ whole genome shotgun (WGS) entry which is preliminary data.</text>
</comment>
<comment type="catalytic activity">
    <reaction evidence="4 5">
        <text>[protein]-L-glutamate 5-O-methyl ester + H2O = L-glutamyl-[protein] + methanol + H(+)</text>
        <dbReference type="Rhea" id="RHEA:23236"/>
        <dbReference type="Rhea" id="RHEA-COMP:10208"/>
        <dbReference type="Rhea" id="RHEA-COMP:10311"/>
        <dbReference type="ChEBI" id="CHEBI:15377"/>
        <dbReference type="ChEBI" id="CHEBI:15378"/>
        <dbReference type="ChEBI" id="CHEBI:17790"/>
        <dbReference type="ChEBI" id="CHEBI:29973"/>
        <dbReference type="ChEBI" id="CHEBI:82795"/>
        <dbReference type="EC" id="3.1.1.61"/>
    </reaction>
</comment>
<keyword evidence="3 5" id="KW-0378">Hydrolase</keyword>
<feature type="active site" evidence="5 6">
    <location>
        <position position="204"/>
    </location>
</feature>
<evidence type="ECO:0000313" key="12">
    <source>
        <dbReference type="Proteomes" id="UP001198163"/>
    </source>
</evidence>
<comment type="domain">
    <text evidence="5">Contains a C-terminal catalytic domain, and an N-terminal region which modulates catalytic activity.</text>
</comment>
<proteinExistence type="inferred from homology"/>
<accession>A0AAE3EFT9</accession>
<keyword evidence="5 7" id="KW-0597">Phosphoprotein</keyword>
<evidence type="ECO:0000256" key="8">
    <source>
        <dbReference type="SAM" id="MobiDB-lite"/>
    </source>
</evidence>
<dbReference type="Proteomes" id="UP001198163">
    <property type="component" value="Unassembled WGS sequence"/>
</dbReference>
<dbReference type="EC" id="3.5.1.44" evidence="5"/>
<comment type="similarity">
    <text evidence="5">Belongs to the CheB family.</text>
</comment>
<dbReference type="Gene3D" id="3.40.50.180">
    <property type="entry name" value="Methylesterase CheB, C-terminal domain"/>
    <property type="match status" value="1"/>
</dbReference>
<comment type="PTM">
    <text evidence="5">Phosphorylated by CheA. Phosphorylation of the N-terminal regulatory domain activates the methylesterase activity.</text>
</comment>
<dbReference type="SUPFAM" id="SSF52172">
    <property type="entry name" value="CheY-like"/>
    <property type="match status" value="1"/>
</dbReference>
<dbReference type="GO" id="GO:0006935">
    <property type="term" value="P:chemotaxis"/>
    <property type="evidence" value="ECO:0007669"/>
    <property type="project" value="UniProtKB-UniRule"/>
</dbReference>
<feature type="active site" evidence="5 6">
    <location>
        <position position="300"/>
    </location>
</feature>
<protein>
    <recommendedName>
        <fullName evidence="5">Protein-glutamate methylesterase/protein-glutamine glutaminase</fullName>
        <ecNumber evidence="5">3.1.1.61</ecNumber>
        <ecNumber evidence="5">3.5.1.44</ecNumber>
    </recommendedName>
</protein>
<feature type="region of interest" description="Disordered" evidence="8">
    <location>
        <begin position="132"/>
        <end position="169"/>
    </location>
</feature>
<evidence type="ECO:0000256" key="4">
    <source>
        <dbReference type="ARBA" id="ARBA00048267"/>
    </source>
</evidence>
<keyword evidence="1 5" id="KW-0963">Cytoplasm</keyword>
<evidence type="ECO:0000256" key="3">
    <source>
        <dbReference type="ARBA" id="ARBA00022801"/>
    </source>
</evidence>
<dbReference type="InterPro" id="IPR011006">
    <property type="entry name" value="CheY-like_superfamily"/>
</dbReference>
<dbReference type="Gene3D" id="3.40.50.2300">
    <property type="match status" value="1"/>
</dbReference>
<dbReference type="SMART" id="SM00448">
    <property type="entry name" value="REC"/>
    <property type="match status" value="1"/>
</dbReference>
<dbReference type="Pfam" id="PF01339">
    <property type="entry name" value="CheB_methylest"/>
    <property type="match status" value="1"/>
</dbReference>
<dbReference type="AlphaFoldDB" id="A0AAE3EFT9"/>
<dbReference type="GO" id="GO:0000156">
    <property type="term" value="F:phosphorelay response regulator activity"/>
    <property type="evidence" value="ECO:0007669"/>
    <property type="project" value="InterPro"/>
</dbReference>
<dbReference type="HAMAP" id="MF_00099">
    <property type="entry name" value="CheB_chemtxs"/>
    <property type="match status" value="1"/>
</dbReference>
<comment type="function">
    <text evidence="5">Involved in chemotaxis. Part of a chemotaxis signal transduction system that modulates chemotaxis in response to various stimuli. Catalyzes the demethylation of specific methylglutamate residues introduced into the chemoreceptors (methyl-accepting chemotaxis proteins or MCP) by CheR. Also mediates the irreversible deamidation of specific glutamine residues to glutamic acid.</text>
</comment>
<feature type="active site" evidence="5 6">
    <location>
        <position position="178"/>
    </location>
</feature>
<dbReference type="PANTHER" id="PTHR42872:SF6">
    <property type="entry name" value="PROTEIN-GLUTAMATE METHYLESTERASE_PROTEIN-GLUTAMINE GLUTAMINASE"/>
    <property type="match status" value="1"/>
</dbReference>
<evidence type="ECO:0000313" key="11">
    <source>
        <dbReference type="EMBL" id="MCD1653656.1"/>
    </source>
</evidence>
<dbReference type="InterPro" id="IPR035909">
    <property type="entry name" value="CheB_C"/>
</dbReference>
<dbReference type="NCBIfam" id="NF001965">
    <property type="entry name" value="PRK00742.1"/>
    <property type="match status" value="1"/>
</dbReference>
<dbReference type="GO" id="GO:0050568">
    <property type="term" value="F:protein-glutamine glutaminase activity"/>
    <property type="evidence" value="ECO:0007669"/>
    <property type="project" value="UniProtKB-UniRule"/>
</dbReference>
<keyword evidence="12" id="KW-1185">Reference proteome</keyword>
<dbReference type="InterPro" id="IPR001789">
    <property type="entry name" value="Sig_transdc_resp-reg_receiver"/>
</dbReference>
<gene>
    <name evidence="5" type="primary">cheB</name>
    <name evidence="11" type="ORF">K7J14_02950</name>
</gene>
<feature type="modified residue" description="4-aspartylphosphate" evidence="5 7">
    <location>
        <position position="57"/>
    </location>
</feature>
<organism evidence="11 12">
    <name type="scientific">Teretinema zuelzerae</name>
    <dbReference type="NCBI Taxonomy" id="156"/>
    <lineage>
        <taxon>Bacteria</taxon>
        <taxon>Pseudomonadati</taxon>
        <taxon>Spirochaetota</taxon>
        <taxon>Spirochaetia</taxon>
        <taxon>Spirochaetales</taxon>
        <taxon>Treponemataceae</taxon>
        <taxon>Teretinema</taxon>
    </lineage>
</organism>
<dbReference type="Pfam" id="PF00072">
    <property type="entry name" value="Response_reg"/>
    <property type="match status" value="1"/>
</dbReference>
<evidence type="ECO:0000256" key="1">
    <source>
        <dbReference type="ARBA" id="ARBA00022490"/>
    </source>
</evidence>
<dbReference type="PROSITE" id="PS50110">
    <property type="entry name" value="RESPONSE_REGULATORY"/>
    <property type="match status" value="1"/>
</dbReference>
<dbReference type="InterPro" id="IPR008248">
    <property type="entry name" value="CheB-like"/>
</dbReference>
<dbReference type="PIRSF" id="PIRSF000876">
    <property type="entry name" value="RR_chemtxs_CheB"/>
    <property type="match status" value="1"/>
</dbReference>
<dbReference type="CDD" id="cd16432">
    <property type="entry name" value="CheB_Rec"/>
    <property type="match status" value="1"/>
</dbReference>
<comment type="catalytic activity">
    <reaction evidence="5">
        <text>L-glutaminyl-[protein] + H2O = L-glutamyl-[protein] + NH4(+)</text>
        <dbReference type="Rhea" id="RHEA:16441"/>
        <dbReference type="Rhea" id="RHEA-COMP:10207"/>
        <dbReference type="Rhea" id="RHEA-COMP:10208"/>
        <dbReference type="ChEBI" id="CHEBI:15377"/>
        <dbReference type="ChEBI" id="CHEBI:28938"/>
        <dbReference type="ChEBI" id="CHEBI:29973"/>
        <dbReference type="ChEBI" id="CHEBI:30011"/>
        <dbReference type="EC" id="3.5.1.44"/>
    </reaction>
</comment>
<evidence type="ECO:0000256" key="5">
    <source>
        <dbReference type="HAMAP-Rule" id="MF_00099"/>
    </source>
</evidence>
<feature type="domain" description="Response regulatory" evidence="9">
    <location>
        <begin position="6"/>
        <end position="123"/>
    </location>
</feature>
<evidence type="ECO:0000256" key="7">
    <source>
        <dbReference type="PROSITE-ProRule" id="PRU00169"/>
    </source>
</evidence>
<evidence type="ECO:0000256" key="6">
    <source>
        <dbReference type="PROSITE-ProRule" id="PRU00050"/>
    </source>
</evidence>
<keyword evidence="2 5" id="KW-0145">Chemotaxis</keyword>
<sequence length="367" mass="39492">MSKKIKVLVVDDSAIAREMLVRGLSRKPDIEIIAQAGDAYEARDHIVLSAPDVMTLDVEMPRMDGIEFLKRLLPQYPIPVVVVSALTAEGSKKALEAMQAGAMGVVAKPRGRTPGDLERMIEELAEQIREASIADIGKQTKREEFPKSTSPLRSPPPGKSGTSGSKDNRDRMIAIGASTGGTVILNYLVSRFPQDMPGTVIVQHMPPVFTRLFAESLNRESKVEVREAADGDEIRQGLVLVAPGDFQLKVVKKGKGWAVSIAPGDKVSGHRPSVDVLFSSVAEAAGPNAAGLILTGMGRDGADGLLDMRRSGARCFAQNEESAVVFGMPREAAENGAAERLLSPEEMVPALYSDFRKPASAPQRTRR</sequence>
<dbReference type="EMBL" id="JAINWA010000001">
    <property type="protein sequence ID" value="MCD1653656.1"/>
    <property type="molecule type" value="Genomic_DNA"/>
</dbReference>
<dbReference type="NCBIfam" id="NF009206">
    <property type="entry name" value="PRK12555.1"/>
    <property type="match status" value="1"/>
</dbReference>
<feature type="domain" description="CheB-type methylesterase" evidence="10">
    <location>
        <begin position="155"/>
        <end position="358"/>
    </location>
</feature>
<evidence type="ECO:0000259" key="10">
    <source>
        <dbReference type="PROSITE" id="PS50122"/>
    </source>
</evidence>
<dbReference type="SUPFAM" id="SSF52738">
    <property type="entry name" value="Methylesterase CheB, C-terminal domain"/>
    <property type="match status" value="1"/>
</dbReference>
<dbReference type="PROSITE" id="PS50122">
    <property type="entry name" value="CHEB"/>
    <property type="match status" value="1"/>
</dbReference>
<dbReference type="InterPro" id="IPR000673">
    <property type="entry name" value="Sig_transdc_resp-reg_Me-estase"/>
</dbReference>
<dbReference type="PANTHER" id="PTHR42872">
    <property type="entry name" value="PROTEIN-GLUTAMATE METHYLESTERASE/PROTEIN-GLUTAMINE GLUTAMINASE"/>
    <property type="match status" value="1"/>
</dbReference>
<evidence type="ECO:0000259" key="9">
    <source>
        <dbReference type="PROSITE" id="PS50110"/>
    </source>
</evidence>
<dbReference type="GO" id="GO:0005737">
    <property type="term" value="C:cytoplasm"/>
    <property type="evidence" value="ECO:0007669"/>
    <property type="project" value="UniProtKB-SubCell"/>
</dbReference>
<reference evidence="11" key="1">
    <citation type="submission" date="2021-08" db="EMBL/GenBank/DDBJ databases">
        <title>Comparative analyses of Brucepasteria parasyntrophica and Teretinema zuelzerae.</title>
        <authorList>
            <person name="Song Y."/>
            <person name="Brune A."/>
        </authorList>
    </citation>
    <scope>NUCLEOTIDE SEQUENCE</scope>
    <source>
        <strain evidence="11">DSM 1903</strain>
    </source>
</reference>
<dbReference type="GO" id="GO:0008984">
    <property type="term" value="F:protein-glutamate methylesterase activity"/>
    <property type="evidence" value="ECO:0007669"/>
    <property type="project" value="UniProtKB-UniRule"/>
</dbReference>
<evidence type="ECO:0000256" key="2">
    <source>
        <dbReference type="ARBA" id="ARBA00022500"/>
    </source>
</evidence>
<name>A0AAE3EFT9_9SPIR</name>
<dbReference type="CDD" id="cd17541">
    <property type="entry name" value="REC_CheB-like"/>
    <property type="match status" value="1"/>
</dbReference>
<dbReference type="EC" id="3.1.1.61" evidence="5"/>
<dbReference type="RefSeq" id="WP_230752907.1">
    <property type="nucleotide sequence ID" value="NZ_JAINWA010000001.1"/>
</dbReference>